<evidence type="ECO:0000259" key="1">
    <source>
        <dbReference type="PROSITE" id="PS50011"/>
    </source>
</evidence>
<dbReference type="CDD" id="cd00143">
    <property type="entry name" value="PP2Cc"/>
    <property type="match status" value="1"/>
</dbReference>
<name>A0ABP0VS13_9BRYO</name>
<dbReference type="InterPro" id="IPR011009">
    <property type="entry name" value="Kinase-like_dom_sf"/>
</dbReference>
<evidence type="ECO:0008006" key="5">
    <source>
        <dbReference type="Google" id="ProtNLM"/>
    </source>
</evidence>
<dbReference type="Pfam" id="PF07714">
    <property type="entry name" value="PK_Tyr_Ser-Thr"/>
    <property type="match status" value="1"/>
</dbReference>
<dbReference type="EMBL" id="OZ020105">
    <property type="protein sequence ID" value="CAK9256646.1"/>
    <property type="molecule type" value="Genomic_DNA"/>
</dbReference>
<accession>A0ABP0VS13</accession>
<evidence type="ECO:0000259" key="2">
    <source>
        <dbReference type="PROSITE" id="PS51746"/>
    </source>
</evidence>
<protein>
    <recommendedName>
        <fullName evidence="5">Protein-serine/threonine phosphatase</fullName>
    </recommendedName>
</protein>
<dbReference type="SMART" id="SM00332">
    <property type="entry name" value="PP2Cc"/>
    <property type="match status" value="1"/>
</dbReference>
<organism evidence="3 4">
    <name type="scientific">Sphagnum jensenii</name>
    <dbReference type="NCBI Taxonomy" id="128206"/>
    <lineage>
        <taxon>Eukaryota</taxon>
        <taxon>Viridiplantae</taxon>
        <taxon>Streptophyta</taxon>
        <taxon>Embryophyta</taxon>
        <taxon>Bryophyta</taxon>
        <taxon>Sphagnophytina</taxon>
        <taxon>Sphagnopsida</taxon>
        <taxon>Sphagnales</taxon>
        <taxon>Sphagnaceae</taxon>
        <taxon>Sphagnum</taxon>
    </lineage>
</organism>
<dbReference type="PROSITE" id="PS51746">
    <property type="entry name" value="PPM_2"/>
    <property type="match status" value="1"/>
</dbReference>
<evidence type="ECO:0000313" key="3">
    <source>
        <dbReference type="EMBL" id="CAK9256646.1"/>
    </source>
</evidence>
<dbReference type="PROSITE" id="PS50011">
    <property type="entry name" value="PROTEIN_KINASE_DOM"/>
    <property type="match status" value="1"/>
</dbReference>
<dbReference type="SUPFAM" id="SSF56112">
    <property type="entry name" value="Protein kinase-like (PK-like)"/>
    <property type="match status" value="1"/>
</dbReference>
<dbReference type="InterPro" id="IPR001245">
    <property type="entry name" value="Ser-Thr/Tyr_kinase_cat_dom"/>
</dbReference>
<gene>
    <name evidence="3" type="ORF">CSSPJE1EN1_LOCUS2124</name>
</gene>
<dbReference type="InterPro" id="IPR000719">
    <property type="entry name" value="Prot_kinase_dom"/>
</dbReference>
<proteinExistence type="predicted"/>
<sequence>MLSTNSDHGHLRLIDYDDVKLGDLLGRRPFGAVFKCEFLGEKAAAKVFRSVSTVTGLKVVQNEAALQARLRHPNVVQFIGYAVKGSMHCIVTELMSMDLQRYLHELSYSDRYNMDHGRLHVPLLLAIHIMLQIAEAMKYFHETGVMYSDLKASSVLVNVMESVDSYLPCSVQVKLNINANSQLSLDNSGFTTMQVGTNPLSTPDVFEDDQNTGSYMKSEAALRFAMVFFEVLTGEEPFANMPQQILPSIRQGDRPTLPSDCPAHLSATINKCWATRPEDRPEFSEICQILVGCKGTIMSYSSPSLPFRISEPRNRTNDGSYTGSIIAMGNTEKWAQGNGRIANLSGGGFSEFPAFSFGYSSLCGKVGSMQVFHQIPEIGDQAIRLFGVVDGHGLRHAAYYVARHLFDSLLKHLKLLDDTKVAIAEAYEQTDQDYLKKEDDQQSIVGSTACTAVLVGERLLVANVGDSRAVICRGGNAVVLSCDHKPTRTDEWQRIDDMGGIVIWDGTHWLVQGVGGLSRAFGDRLLKQYVVAEPEIQEVTIEEGVDFLVLASAGLWDVVSNQDAVSMVQEYIADVEEAANRLTEEAHHRGSTKNITCVIVCFNHNHLLQSRP</sequence>
<dbReference type="SUPFAM" id="SSF81606">
    <property type="entry name" value="PP2C-like"/>
    <property type="match status" value="1"/>
</dbReference>
<reference evidence="3" key="1">
    <citation type="submission" date="2024-02" db="EMBL/GenBank/DDBJ databases">
        <authorList>
            <consortium name="ELIXIR-Norway"/>
            <consortium name="Elixir Norway"/>
        </authorList>
    </citation>
    <scope>NUCLEOTIDE SEQUENCE</scope>
</reference>
<dbReference type="Gene3D" id="3.60.40.10">
    <property type="entry name" value="PPM-type phosphatase domain"/>
    <property type="match status" value="1"/>
</dbReference>
<evidence type="ECO:0000313" key="4">
    <source>
        <dbReference type="Proteomes" id="UP001497444"/>
    </source>
</evidence>
<dbReference type="Pfam" id="PF00481">
    <property type="entry name" value="PP2C"/>
    <property type="match status" value="1"/>
</dbReference>
<feature type="domain" description="Protein kinase" evidence="1">
    <location>
        <begin position="19"/>
        <end position="305"/>
    </location>
</feature>
<dbReference type="InterPro" id="IPR001932">
    <property type="entry name" value="PPM-type_phosphatase-like_dom"/>
</dbReference>
<dbReference type="InterPro" id="IPR015655">
    <property type="entry name" value="PP2C"/>
</dbReference>
<dbReference type="Gene3D" id="1.10.510.10">
    <property type="entry name" value="Transferase(Phosphotransferase) domain 1"/>
    <property type="match status" value="1"/>
</dbReference>
<dbReference type="InterPro" id="IPR036457">
    <property type="entry name" value="PPM-type-like_dom_sf"/>
</dbReference>
<dbReference type="Gene3D" id="3.30.200.20">
    <property type="entry name" value="Phosphorylase Kinase, domain 1"/>
    <property type="match status" value="1"/>
</dbReference>
<dbReference type="Proteomes" id="UP001497444">
    <property type="component" value="Chromosome 10"/>
</dbReference>
<dbReference type="PANTHER" id="PTHR47992">
    <property type="entry name" value="PROTEIN PHOSPHATASE"/>
    <property type="match status" value="1"/>
</dbReference>
<keyword evidence="4" id="KW-1185">Reference proteome</keyword>
<feature type="domain" description="PPM-type phosphatase" evidence="2">
    <location>
        <begin position="356"/>
        <end position="602"/>
    </location>
</feature>